<dbReference type="GO" id="GO:0046872">
    <property type="term" value="F:metal ion binding"/>
    <property type="evidence" value="ECO:0007669"/>
    <property type="project" value="UniProtKB-KW"/>
</dbReference>
<feature type="binding site" evidence="7">
    <location>
        <begin position="317"/>
        <end position="319"/>
    </location>
    <ligand>
        <name>substrate</name>
    </ligand>
</feature>
<dbReference type="PIRSF" id="PIRSF038994">
    <property type="entry name" value="NagA"/>
    <property type="match status" value="1"/>
</dbReference>
<proteinExistence type="inferred from homology"/>
<accession>A0A537J4D1</accession>
<dbReference type="Pfam" id="PF01979">
    <property type="entry name" value="Amidohydro_1"/>
    <property type="match status" value="1"/>
</dbReference>
<dbReference type="PANTHER" id="PTHR11113">
    <property type="entry name" value="N-ACETYLGLUCOSAMINE-6-PHOSPHATE DEACETYLASE"/>
    <property type="match status" value="1"/>
</dbReference>
<feature type="binding site" evidence="8">
    <location>
        <position position="226"/>
    </location>
    <ligand>
        <name>Zn(2+)</name>
        <dbReference type="ChEBI" id="CHEBI:29105"/>
    </ligand>
</feature>
<dbReference type="GO" id="GO:0006046">
    <property type="term" value="P:N-acetylglucosamine catabolic process"/>
    <property type="evidence" value="ECO:0007669"/>
    <property type="project" value="TreeGrafter"/>
</dbReference>
<evidence type="ECO:0000256" key="4">
    <source>
        <dbReference type="ARBA" id="ARBA00023277"/>
    </source>
</evidence>
<name>A0A537J4D1_9BACT</name>
<evidence type="ECO:0000313" key="11">
    <source>
        <dbReference type="Proteomes" id="UP000320048"/>
    </source>
</evidence>
<dbReference type="EMBL" id="VBAO01000375">
    <property type="protein sequence ID" value="TMI78421.1"/>
    <property type="molecule type" value="Genomic_DNA"/>
</dbReference>
<dbReference type="AlphaFoldDB" id="A0A537J4D1"/>
<evidence type="ECO:0000256" key="8">
    <source>
        <dbReference type="PIRSR" id="PIRSR038994-3"/>
    </source>
</evidence>
<protein>
    <submittedName>
        <fullName evidence="10">N-acetylglucosamine-6-phosphate deacetylase</fullName>
        <ecNumber evidence="10">3.5.1.25</ecNumber>
    </submittedName>
</protein>
<feature type="binding site" evidence="8">
    <location>
        <position position="205"/>
    </location>
    <ligand>
        <name>Zn(2+)</name>
        <dbReference type="ChEBI" id="CHEBI:29105"/>
    </ligand>
</feature>
<dbReference type="InterPro" id="IPR032466">
    <property type="entry name" value="Metal_Hydrolase"/>
</dbReference>
<dbReference type="InterPro" id="IPR003764">
    <property type="entry name" value="GlcNAc_6-P_deAcase"/>
</dbReference>
<keyword evidence="2 8" id="KW-0479">Metal-binding</keyword>
<evidence type="ECO:0000256" key="7">
    <source>
        <dbReference type="PIRSR" id="PIRSR038994-2"/>
    </source>
</evidence>
<feature type="binding site" evidence="7">
    <location>
        <position position="150"/>
    </location>
    <ligand>
        <name>substrate</name>
    </ligand>
</feature>
<feature type="binding site" evidence="7">
    <location>
        <position position="237"/>
    </location>
    <ligand>
        <name>substrate</name>
    </ligand>
</feature>
<keyword evidence="4 5" id="KW-0119">Carbohydrate metabolism</keyword>
<feature type="binding site" evidence="7">
    <location>
        <position position="261"/>
    </location>
    <ligand>
        <name>substrate</name>
    </ligand>
</feature>
<dbReference type="Proteomes" id="UP000320048">
    <property type="component" value="Unassembled WGS sequence"/>
</dbReference>
<dbReference type="CDD" id="cd00854">
    <property type="entry name" value="NagA"/>
    <property type="match status" value="1"/>
</dbReference>
<keyword evidence="3 5" id="KW-0378">Hydrolase</keyword>
<evidence type="ECO:0000256" key="5">
    <source>
        <dbReference type="PIRNR" id="PIRNR038994"/>
    </source>
</evidence>
<evidence type="ECO:0000256" key="1">
    <source>
        <dbReference type="ARBA" id="ARBA00010716"/>
    </source>
</evidence>
<dbReference type="InterPro" id="IPR011059">
    <property type="entry name" value="Metal-dep_hydrolase_composite"/>
</dbReference>
<feature type="domain" description="Amidohydrolase-related" evidence="9">
    <location>
        <begin position="61"/>
        <end position="388"/>
    </location>
</feature>
<organism evidence="10 11">
    <name type="scientific">Candidatus Segetimicrobium genomatis</name>
    <dbReference type="NCBI Taxonomy" id="2569760"/>
    <lineage>
        <taxon>Bacteria</taxon>
        <taxon>Bacillati</taxon>
        <taxon>Candidatus Sysuimicrobiota</taxon>
        <taxon>Candidatus Sysuimicrobiia</taxon>
        <taxon>Candidatus Sysuimicrobiales</taxon>
        <taxon>Candidatus Segetimicrobiaceae</taxon>
        <taxon>Candidatus Segetimicrobium</taxon>
    </lineage>
</organism>
<comment type="cofactor">
    <cofactor evidence="8">
        <name>a divalent metal cation</name>
        <dbReference type="ChEBI" id="CHEBI:60240"/>
    </cofactor>
    <text evidence="8">Binds 1 divalent metal cation per subunit.</text>
</comment>
<dbReference type="SUPFAM" id="SSF51556">
    <property type="entry name" value="Metallo-dependent hydrolases"/>
    <property type="match status" value="1"/>
</dbReference>
<sequence>MVVVGRKHASVIVSAGTLVAADRDLSPGHVVIEEGRITQVASGAPPSAAPDGHLAFPAGTLAPGLIDLQVNGGAGVDLLRCGPEAYDVLGRYLAATGVTAFLPTLPSAPLEEMRRAIEVAGAAAARRGPFPHILGVHLEGPYLNPLRRGAHRAQDLRHLSIPETIETHRRAKGLLRMVTLAPELEGAEAVVRWLVAERVTVAIGHTDAGYEEIAAAAAWGARMVTHVFNAMRGFHHREPGAAGAALLLPALTVGVIADLIHLHPATLAVIARVAGPGRVALVTDAISAAGMGRGNFSLGSQTVEVRDGVPRLADGTLAGSVLAMVRGVYNFARAASVTLREAVQAASLTPARLLGLAHKGRIAPGADADLLVLDRDGSVILTLVRGEVAFRRGAPP</sequence>
<evidence type="ECO:0000256" key="3">
    <source>
        <dbReference type="ARBA" id="ARBA00022801"/>
    </source>
</evidence>
<gene>
    <name evidence="10" type="primary">nagA</name>
    <name evidence="10" type="ORF">E6H04_12485</name>
</gene>
<feature type="binding site" evidence="7">
    <location>
        <begin position="229"/>
        <end position="230"/>
    </location>
    <ligand>
        <name>substrate</name>
    </ligand>
</feature>
<feature type="active site" description="Proton donor/acceptor" evidence="6">
    <location>
        <position position="284"/>
    </location>
</feature>
<reference evidence="10 11" key="1">
    <citation type="journal article" date="2019" name="Nat. Microbiol.">
        <title>Mediterranean grassland soil C-N compound turnover is dependent on rainfall and depth, and is mediated by genomically divergent microorganisms.</title>
        <authorList>
            <person name="Diamond S."/>
            <person name="Andeer P.F."/>
            <person name="Li Z."/>
            <person name="Crits-Christoph A."/>
            <person name="Burstein D."/>
            <person name="Anantharaman K."/>
            <person name="Lane K.R."/>
            <person name="Thomas B.C."/>
            <person name="Pan C."/>
            <person name="Northen T.R."/>
            <person name="Banfield J.F."/>
        </authorList>
    </citation>
    <scope>NUCLEOTIDE SEQUENCE [LARGE SCALE GENOMIC DNA]</scope>
    <source>
        <strain evidence="10">NP_7</strain>
    </source>
</reference>
<dbReference type="PANTHER" id="PTHR11113:SF14">
    <property type="entry name" value="N-ACETYLGLUCOSAMINE-6-PHOSPHATE DEACETYLASE"/>
    <property type="match status" value="1"/>
</dbReference>
<comment type="caution">
    <text evidence="10">The sequence shown here is derived from an EMBL/GenBank/DDBJ whole genome shotgun (WGS) entry which is preliminary data.</text>
</comment>
<feature type="binding site" evidence="8">
    <location>
        <position position="139"/>
    </location>
    <ligand>
        <name>Zn(2+)</name>
        <dbReference type="ChEBI" id="CHEBI:29105"/>
    </ligand>
</feature>
<evidence type="ECO:0000259" key="9">
    <source>
        <dbReference type="Pfam" id="PF01979"/>
    </source>
</evidence>
<evidence type="ECO:0000256" key="6">
    <source>
        <dbReference type="PIRSR" id="PIRSR038994-1"/>
    </source>
</evidence>
<dbReference type="GO" id="GO:0008448">
    <property type="term" value="F:N-acetylglucosamine-6-phosphate deacetylase activity"/>
    <property type="evidence" value="ECO:0007669"/>
    <property type="project" value="UniProtKB-EC"/>
</dbReference>
<evidence type="ECO:0000256" key="2">
    <source>
        <dbReference type="ARBA" id="ARBA00022723"/>
    </source>
</evidence>
<dbReference type="NCBIfam" id="TIGR00221">
    <property type="entry name" value="nagA"/>
    <property type="match status" value="1"/>
</dbReference>
<dbReference type="SUPFAM" id="SSF51338">
    <property type="entry name" value="Composite domain of metallo-dependent hydrolases"/>
    <property type="match status" value="1"/>
</dbReference>
<dbReference type="Gene3D" id="2.30.40.10">
    <property type="entry name" value="Urease, subunit C, domain 1"/>
    <property type="match status" value="1"/>
</dbReference>
<dbReference type="Gene3D" id="3.20.20.140">
    <property type="entry name" value="Metal-dependent hydrolases"/>
    <property type="match status" value="1"/>
</dbReference>
<dbReference type="InterPro" id="IPR006680">
    <property type="entry name" value="Amidohydro-rel"/>
</dbReference>
<evidence type="ECO:0000313" key="10">
    <source>
        <dbReference type="EMBL" id="TMI78421.1"/>
    </source>
</evidence>
<comment type="similarity">
    <text evidence="1 5">Belongs to the metallo-dependent hydrolases superfamily. NagA family.</text>
</comment>
<dbReference type="EC" id="3.5.1.25" evidence="10"/>